<keyword evidence="3" id="KW-1185">Reference proteome</keyword>
<protein>
    <submittedName>
        <fullName evidence="2">Uncharacterized protein</fullName>
    </submittedName>
</protein>
<feature type="region of interest" description="Disordered" evidence="1">
    <location>
        <begin position="289"/>
        <end position="318"/>
    </location>
</feature>
<dbReference type="EMBL" id="CAJGYM010000019">
    <property type="protein sequence ID" value="CAD6191127.1"/>
    <property type="molecule type" value="Genomic_DNA"/>
</dbReference>
<dbReference type="GO" id="GO:0020037">
    <property type="term" value="F:heme binding"/>
    <property type="evidence" value="ECO:0007669"/>
    <property type="project" value="InterPro"/>
</dbReference>
<gene>
    <name evidence="2" type="ORF">CAUJ_LOCUS7046</name>
</gene>
<sequence>MGNSGSSSSKVRQKSDSMDFRDKPHSARDFNKSKSMMDMGTRGQPPASARQKSITSIKEKERPKSARDAKTTPVNNVARQKSMRKEISHPITGQAREIITQCFDNPHSEFANKVLQRIFEKRLDYQKFIMQLGKEKSSSVNIRLKELIEEVVAKIHDPEVIDRLSRQYGEDHVELKQYGFKPDFWVAIADAMTLEGVILDMASHQPADTVSAWSSLVTMMFSAVRDGYYTALRRHRMSSRRQLKHQNTIDSKEEDGLENGGMNTVDTVANAPVATMRSISMYAANVSNSMSGSSTSLNRSRESPVSAPNALRRRPIFE</sequence>
<dbReference type="InterPro" id="IPR012292">
    <property type="entry name" value="Globin/Proto"/>
</dbReference>
<organism evidence="2 3">
    <name type="scientific">Caenorhabditis auriculariae</name>
    <dbReference type="NCBI Taxonomy" id="2777116"/>
    <lineage>
        <taxon>Eukaryota</taxon>
        <taxon>Metazoa</taxon>
        <taxon>Ecdysozoa</taxon>
        <taxon>Nematoda</taxon>
        <taxon>Chromadorea</taxon>
        <taxon>Rhabditida</taxon>
        <taxon>Rhabditina</taxon>
        <taxon>Rhabditomorpha</taxon>
        <taxon>Rhabditoidea</taxon>
        <taxon>Rhabditidae</taxon>
        <taxon>Peloderinae</taxon>
        <taxon>Caenorhabditis</taxon>
    </lineage>
</organism>
<dbReference type="AlphaFoldDB" id="A0A8S1H6W1"/>
<feature type="compositionally biased region" description="Low complexity" evidence="1">
    <location>
        <begin position="289"/>
        <end position="298"/>
    </location>
</feature>
<name>A0A8S1H6W1_9PELO</name>
<dbReference type="SUPFAM" id="SSF46458">
    <property type="entry name" value="Globin-like"/>
    <property type="match status" value="1"/>
</dbReference>
<accession>A0A8S1H6W1</accession>
<dbReference type="InterPro" id="IPR044399">
    <property type="entry name" value="Mb-like_M"/>
</dbReference>
<dbReference type="OrthoDB" id="5851666at2759"/>
<feature type="region of interest" description="Disordered" evidence="1">
    <location>
        <begin position="1"/>
        <end position="88"/>
    </location>
</feature>
<evidence type="ECO:0000256" key="1">
    <source>
        <dbReference type="SAM" id="MobiDB-lite"/>
    </source>
</evidence>
<dbReference type="GO" id="GO:0019825">
    <property type="term" value="F:oxygen binding"/>
    <property type="evidence" value="ECO:0007669"/>
    <property type="project" value="InterPro"/>
</dbReference>
<feature type="compositionally biased region" description="Low complexity" evidence="1">
    <location>
        <begin position="1"/>
        <end position="10"/>
    </location>
</feature>
<feature type="compositionally biased region" description="Basic and acidic residues" evidence="1">
    <location>
        <begin position="57"/>
        <end position="70"/>
    </location>
</feature>
<feature type="region of interest" description="Disordered" evidence="1">
    <location>
        <begin position="239"/>
        <end position="263"/>
    </location>
</feature>
<evidence type="ECO:0000313" key="2">
    <source>
        <dbReference type="EMBL" id="CAD6191127.1"/>
    </source>
</evidence>
<comment type="caution">
    <text evidence="2">The sequence shown here is derived from an EMBL/GenBank/DDBJ whole genome shotgun (WGS) entry which is preliminary data.</text>
</comment>
<dbReference type="Proteomes" id="UP000835052">
    <property type="component" value="Unassembled WGS sequence"/>
</dbReference>
<reference evidence="2" key="1">
    <citation type="submission" date="2020-10" db="EMBL/GenBank/DDBJ databases">
        <authorList>
            <person name="Kikuchi T."/>
        </authorList>
    </citation>
    <scope>NUCLEOTIDE SEQUENCE</scope>
    <source>
        <strain evidence="2">NKZ352</strain>
    </source>
</reference>
<evidence type="ECO:0000313" key="3">
    <source>
        <dbReference type="Proteomes" id="UP000835052"/>
    </source>
</evidence>
<proteinExistence type="predicted"/>
<dbReference type="CDD" id="cd01040">
    <property type="entry name" value="Mb-like"/>
    <property type="match status" value="1"/>
</dbReference>
<dbReference type="Gene3D" id="1.10.490.10">
    <property type="entry name" value="Globins"/>
    <property type="match status" value="1"/>
</dbReference>
<feature type="compositionally biased region" description="Basic and acidic residues" evidence="1">
    <location>
        <begin position="13"/>
        <end position="32"/>
    </location>
</feature>
<dbReference type="InterPro" id="IPR009050">
    <property type="entry name" value="Globin-like_sf"/>
</dbReference>